<name>A0A0C1ZTV3_9BACT</name>
<evidence type="ECO:0000259" key="3">
    <source>
        <dbReference type="SMART" id="SM01006"/>
    </source>
</evidence>
<dbReference type="Pfam" id="PF04183">
    <property type="entry name" value="IucA_IucC"/>
    <property type="match status" value="1"/>
</dbReference>
<dbReference type="Gene3D" id="1.10.510.40">
    <property type="match status" value="1"/>
</dbReference>
<dbReference type="InterPro" id="IPR019432">
    <property type="entry name" value="Acyltransferase_MbtK/IucB-like"/>
</dbReference>
<evidence type="ECO:0000313" key="5">
    <source>
        <dbReference type="Proteomes" id="UP000031599"/>
    </source>
</evidence>
<dbReference type="Gene3D" id="3.40.630.30">
    <property type="match status" value="1"/>
</dbReference>
<dbReference type="InterPro" id="IPR007310">
    <property type="entry name" value="Aerobactin_biosyn_IucA/IucC_N"/>
</dbReference>
<reference evidence="4 5" key="1">
    <citation type="submission" date="2014-12" db="EMBL/GenBank/DDBJ databases">
        <title>Genome assembly of Enhygromyxa salina DSM 15201.</title>
        <authorList>
            <person name="Sharma G."/>
            <person name="Subramanian S."/>
        </authorList>
    </citation>
    <scope>NUCLEOTIDE SEQUENCE [LARGE SCALE GENOMIC DNA]</scope>
    <source>
        <strain evidence="4 5">DSM 15201</strain>
    </source>
</reference>
<organism evidence="4 5">
    <name type="scientific">Enhygromyxa salina</name>
    <dbReference type="NCBI Taxonomy" id="215803"/>
    <lineage>
        <taxon>Bacteria</taxon>
        <taxon>Pseudomonadati</taxon>
        <taxon>Myxococcota</taxon>
        <taxon>Polyangia</taxon>
        <taxon>Nannocystales</taxon>
        <taxon>Nannocystaceae</taxon>
        <taxon>Enhygromyxa</taxon>
    </lineage>
</organism>
<dbReference type="GO" id="GO:0019290">
    <property type="term" value="P:siderophore biosynthetic process"/>
    <property type="evidence" value="ECO:0007669"/>
    <property type="project" value="InterPro"/>
</dbReference>
<dbReference type="EMBL" id="JMCC02000073">
    <property type="protein sequence ID" value="KIG14483.1"/>
    <property type="molecule type" value="Genomic_DNA"/>
</dbReference>
<keyword evidence="4" id="KW-0808">Transferase</keyword>
<gene>
    <name evidence="4" type="ORF">DB30_06826</name>
</gene>
<evidence type="ECO:0000313" key="4">
    <source>
        <dbReference type="EMBL" id="KIG14483.1"/>
    </source>
</evidence>
<dbReference type="SMART" id="SM01006">
    <property type="entry name" value="AlcB"/>
    <property type="match status" value="1"/>
</dbReference>
<dbReference type="InterPro" id="IPR016181">
    <property type="entry name" value="Acyl_CoA_acyltransferase"/>
</dbReference>
<feature type="region of interest" description="Disordered" evidence="2">
    <location>
        <begin position="619"/>
        <end position="645"/>
    </location>
</feature>
<comment type="caution">
    <text evidence="4">The sequence shown here is derived from an EMBL/GenBank/DDBJ whole genome shotgun (WGS) entry which is preliminary data.</text>
</comment>
<dbReference type="PANTHER" id="PTHR31438:SF1">
    <property type="entry name" value="LYSINE N-ACYLTRANSFERASE C17G9.06C-RELATED"/>
    <property type="match status" value="1"/>
</dbReference>
<sequence>MVARLISEPRICAAIGLDQASAATRERFVARVRASAANLAQTLAARADDIDHLAHDPLGFIEAEQGLVLGHSVHPAPRLREGLRDDTDNHYVPELRGATSLHLWAVARERLVVGGGETASARLNELIASDPAWAAQAATLDDDFSLVPLHPCQARALEGERVHARGRLRALGPIGRPWSPTSSLRTVFADGCPWMLKVSLPIRLTNSLRTLSPAELERGVLLGRILDETGAGALERRHPNFRILREPAYFGLRDADGGPGPRASFVALRDNPFRAAQRAEVLATLLQDHAVTGRSRLALRIEAAAARSGLPAVALAHQWFGRFTAVVLDPIIEAQADFGLLLSAHQQNLVLGFASAGPLAGIEPQIAWFRDAQGTAYTDLAARRFGEQLPAVTRSTFRSPLAERVWAYSVVINGVFNVIASLAMIPGVAVSALVEQLRAVLEAQRARGPIDPRGIDYLLDAPQLWTKANLFCFASDLDEVSLADPQTVYRAIANPLARASTSEQPRPAARRCAGRFRDPDGGGEQTAHVQLFQLFELFERFDPPRSPGWRRGEIELGAEQRRFELRESGARAELRWLDAGSERAHAATLDHLFATRAQLRHVVVDGELVIRDSFYQRPQPWHHANPARPPERDRTWTGTVEHPRRPSAPAGQLYSRYCPSIDRNFSLHTFDPDRDFDRFCTWMQDPVVAQFWEQDWPRARLRDRMDELIADPRVIPAIGRFDDLPFAYYEIYWAKEDRLGPHYDAHDFDRGFHMAIGEPEVRHRGWGRQWFLAMAHFCFLDEPRTQRLVGEPRVDQARVRRWADTTAWSEWGEVRFPHKRAVLMVLTRERFFANFGSDAPC</sequence>
<dbReference type="SUPFAM" id="SSF55729">
    <property type="entry name" value="Acyl-CoA N-acyltransferases (Nat)"/>
    <property type="match status" value="1"/>
</dbReference>
<dbReference type="PANTHER" id="PTHR31438">
    <property type="entry name" value="LYSINE N-ACYLTRANSFERASE C17G9.06C-RELATED"/>
    <property type="match status" value="1"/>
</dbReference>
<dbReference type="Pfam" id="PF13523">
    <property type="entry name" value="Acetyltransf_8"/>
    <property type="match status" value="1"/>
</dbReference>
<protein>
    <submittedName>
        <fullName evidence="4">N6-hydroxylysine O-acetyltransferase</fullName>
    </submittedName>
</protein>
<dbReference type="InterPro" id="IPR022770">
    <property type="entry name" value="IucA/IucC-like_C"/>
</dbReference>
<dbReference type="AlphaFoldDB" id="A0A0C1ZTV3"/>
<dbReference type="GO" id="GO:0016410">
    <property type="term" value="F:N-acyltransferase activity"/>
    <property type="evidence" value="ECO:0007669"/>
    <property type="project" value="TreeGrafter"/>
</dbReference>
<dbReference type="Pfam" id="PF06276">
    <property type="entry name" value="FhuF"/>
    <property type="match status" value="1"/>
</dbReference>
<dbReference type="Proteomes" id="UP000031599">
    <property type="component" value="Unassembled WGS sequence"/>
</dbReference>
<comment type="pathway">
    <text evidence="1">Siderophore biosynthesis.</text>
</comment>
<proteinExistence type="predicted"/>
<evidence type="ECO:0000256" key="2">
    <source>
        <dbReference type="SAM" id="MobiDB-lite"/>
    </source>
</evidence>
<feature type="domain" description="Acyltransferase MbtK/IucB-like conserved" evidence="3">
    <location>
        <begin position="668"/>
        <end position="715"/>
    </location>
</feature>
<dbReference type="RefSeq" id="WP_146660622.1">
    <property type="nucleotide sequence ID" value="NZ_JMCC02000073.1"/>
</dbReference>
<evidence type="ECO:0000256" key="1">
    <source>
        <dbReference type="ARBA" id="ARBA00004924"/>
    </source>
</evidence>
<accession>A0A0C1ZTV3</accession>